<comment type="subcellular location">
    <subcellularLocation>
        <location evidence="1">Membrane</location>
    </subcellularLocation>
</comment>
<accession>A0A3L7A7Z2</accession>
<evidence type="ECO:0000256" key="6">
    <source>
        <dbReference type="ARBA" id="ARBA00023136"/>
    </source>
</evidence>
<name>A0A3L7A7Z2_9HYPH</name>
<keyword evidence="3" id="KW-0812">Transmembrane</keyword>
<keyword evidence="7 9" id="KW-0012">Acyltransferase</keyword>
<evidence type="ECO:0000313" key="10">
    <source>
        <dbReference type="Proteomes" id="UP000269692"/>
    </source>
</evidence>
<dbReference type="GO" id="GO:0006629">
    <property type="term" value="P:lipid metabolic process"/>
    <property type="evidence" value="ECO:0007669"/>
    <property type="project" value="UniProtKB-KW"/>
</dbReference>
<dbReference type="InterPro" id="IPR002123">
    <property type="entry name" value="Plipid/glycerol_acylTrfase"/>
</dbReference>
<evidence type="ECO:0000259" key="8">
    <source>
        <dbReference type="SMART" id="SM00563"/>
    </source>
</evidence>
<dbReference type="EMBL" id="RCTF01000015">
    <property type="protein sequence ID" value="RLP75482.1"/>
    <property type="molecule type" value="Genomic_DNA"/>
</dbReference>
<comment type="caution">
    <text evidence="9">The sequence shown here is derived from an EMBL/GenBank/DDBJ whole genome shotgun (WGS) entry which is preliminary data.</text>
</comment>
<dbReference type="CDD" id="cd07989">
    <property type="entry name" value="LPLAT_AGPAT-like"/>
    <property type="match status" value="1"/>
</dbReference>
<dbReference type="SUPFAM" id="SSF69593">
    <property type="entry name" value="Glycerol-3-phosphate (1)-acyltransferase"/>
    <property type="match status" value="1"/>
</dbReference>
<evidence type="ECO:0000256" key="5">
    <source>
        <dbReference type="ARBA" id="ARBA00023098"/>
    </source>
</evidence>
<dbReference type="GO" id="GO:0016746">
    <property type="term" value="F:acyltransferase activity"/>
    <property type="evidence" value="ECO:0007669"/>
    <property type="project" value="UniProtKB-KW"/>
</dbReference>
<sequence>MRLWAVLAVVLAATAVGLPVQWLALKLGLPLRRWIPVLYHRLLLRLLGVRVHLKGAPAADRPLLLLSNHASWLDIPVIGSLTPLFFVAKSEVAAWPLVGLLAKFQRTVFVDRQRRQATGSVNREIAERLHAGDPVVLFAEGTSSDGNRVLPFRTALVGAVREAVASAEAVTVQPMAIAYVRLQGLPMGRQHRPAAAWFGDMELAAHLLDVLRHGAIDVEVSFGAPLVLDAAHDRKQVTRDTERAVRTLAAASLAGR</sequence>
<feature type="domain" description="Phospholipid/glycerol acyltransferase" evidence="8">
    <location>
        <begin position="63"/>
        <end position="180"/>
    </location>
</feature>
<dbReference type="PANTHER" id="PTHR23063:SF52">
    <property type="entry name" value="LYSOPHOSPHATIDYLCHOLINE ACYLTRANSFERASE"/>
    <property type="match status" value="1"/>
</dbReference>
<keyword evidence="4" id="KW-1133">Transmembrane helix</keyword>
<organism evidence="9 10">
    <name type="scientific">Xanthobacter tagetidis</name>
    <dbReference type="NCBI Taxonomy" id="60216"/>
    <lineage>
        <taxon>Bacteria</taxon>
        <taxon>Pseudomonadati</taxon>
        <taxon>Pseudomonadota</taxon>
        <taxon>Alphaproteobacteria</taxon>
        <taxon>Hyphomicrobiales</taxon>
        <taxon>Xanthobacteraceae</taxon>
        <taxon>Xanthobacter</taxon>
    </lineage>
</organism>
<protein>
    <submittedName>
        <fullName evidence="9">1-acyl-sn-glycerol-3-phosphate acyltransferase</fullName>
    </submittedName>
</protein>
<dbReference type="GO" id="GO:0016020">
    <property type="term" value="C:membrane"/>
    <property type="evidence" value="ECO:0007669"/>
    <property type="project" value="UniProtKB-SubCell"/>
</dbReference>
<dbReference type="PANTHER" id="PTHR23063">
    <property type="entry name" value="PHOSPHOLIPID ACYLTRANSFERASE"/>
    <property type="match status" value="1"/>
</dbReference>
<keyword evidence="2 9" id="KW-0808">Transferase</keyword>
<dbReference type="Proteomes" id="UP000269692">
    <property type="component" value="Unassembled WGS sequence"/>
</dbReference>
<dbReference type="OrthoDB" id="9806880at2"/>
<reference evidence="9 10" key="1">
    <citation type="submission" date="2018-10" db="EMBL/GenBank/DDBJ databases">
        <title>Xanthobacter tagetidis genome sequencing and assembly.</title>
        <authorList>
            <person name="Maclea K.S."/>
            <person name="Goen A.E."/>
            <person name="Fatima S.A."/>
        </authorList>
    </citation>
    <scope>NUCLEOTIDE SEQUENCE [LARGE SCALE GENOMIC DNA]</scope>
    <source>
        <strain evidence="9 10">ATCC 700314</strain>
    </source>
</reference>
<gene>
    <name evidence="9" type="ORF">D9R14_16920</name>
</gene>
<proteinExistence type="predicted"/>
<keyword evidence="5" id="KW-0443">Lipid metabolism</keyword>
<evidence type="ECO:0000256" key="1">
    <source>
        <dbReference type="ARBA" id="ARBA00004370"/>
    </source>
</evidence>
<keyword evidence="6" id="KW-0472">Membrane</keyword>
<evidence type="ECO:0000313" key="9">
    <source>
        <dbReference type="EMBL" id="RLP75482.1"/>
    </source>
</evidence>
<dbReference type="Pfam" id="PF01553">
    <property type="entry name" value="Acyltransferase"/>
    <property type="match status" value="1"/>
</dbReference>
<evidence type="ECO:0000256" key="3">
    <source>
        <dbReference type="ARBA" id="ARBA00022692"/>
    </source>
</evidence>
<evidence type="ECO:0000256" key="7">
    <source>
        <dbReference type="ARBA" id="ARBA00023315"/>
    </source>
</evidence>
<keyword evidence="10" id="KW-1185">Reference proteome</keyword>
<dbReference type="AlphaFoldDB" id="A0A3L7A7Z2"/>
<evidence type="ECO:0000256" key="4">
    <source>
        <dbReference type="ARBA" id="ARBA00022989"/>
    </source>
</evidence>
<evidence type="ECO:0000256" key="2">
    <source>
        <dbReference type="ARBA" id="ARBA00022679"/>
    </source>
</evidence>
<dbReference type="SMART" id="SM00563">
    <property type="entry name" value="PlsC"/>
    <property type="match status" value="1"/>
</dbReference>